<dbReference type="AlphaFoldDB" id="A0A0S4KMA9"/>
<gene>
    <name evidence="1" type="ORF">NITINOP_0605</name>
</gene>
<proteinExistence type="predicted"/>
<keyword evidence="2" id="KW-1185">Reference proteome</keyword>
<dbReference type="KEGG" id="nio:NITINOP_0605"/>
<dbReference type="EMBL" id="LN885086">
    <property type="protein sequence ID" value="CUQ65580.1"/>
    <property type="molecule type" value="Genomic_DNA"/>
</dbReference>
<evidence type="ECO:0000313" key="2">
    <source>
        <dbReference type="Proteomes" id="UP000066284"/>
    </source>
</evidence>
<sequence>MRKSAGSPDRVTGQGYLLFYCTTAEFNDIAEQIMPASSPFTFPKFPLQV</sequence>
<evidence type="ECO:0000313" key="1">
    <source>
        <dbReference type="EMBL" id="CUQ65580.1"/>
    </source>
</evidence>
<accession>A0A0S4KMA9</accession>
<name>A0A0S4KMA9_9BACT</name>
<protein>
    <submittedName>
        <fullName evidence="1">Uncharacterized protein</fullName>
    </submittedName>
</protein>
<dbReference type="Proteomes" id="UP000066284">
    <property type="component" value="Chromosome 1"/>
</dbReference>
<organism evidence="1 2">
    <name type="scientific">Candidatus Nitrospira inopinata</name>
    <dbReference type="NCBI Taxonomy" id="1715989"/>
    <lineage>
        <taxon>Bacteria</taxon>
        <taxon>Pseudomonadati</taxon>
        <taxon>Nitrospirota</taxon>
        <taxon>Nitrospiria</taxon>
        <taxon>Nitrospirales</taxon>
        <taxon>Nitrospiraceae</taxon>
        <taxon>Nitrospira</taxon>
    </lineage>
</organism>
<dbReference type="STRING" id="1715989.NITINOP_0605"/>
<reference evidence="2" key="1">
    <citation type="submission" date="2015-09" db="EMBL/GenBank/DDBJ databases">
        <authorList>
            <person name="Daims H."/>
        </authorList>
    </citation>
    <scope>NUCLEOTIDE SEQUENCE [LARGE SCALE GENOMIC DNA]</scope>
</reference>